<dbReference type="InParanoid" id="A0A0C3BSX0"/>
<feature type="non-terminal residue" evidence="1">
    <location>
        <position position="197"/>
    </location>
</feature>
<name>A0A0C3BSX0_PILCF</name>
<dbReference type="AlphaFoldDB" id="A0A0C3BSX0"/>
<accession>A0A0C3BSX0</accession>
<dbReference type="EMBL" id="KN832974">
    <property type="protein sequence ID" value="KIM89603.1"/>
    <property type="molecule type" value="Genomic_DNA"/>
</dbReference>
<evidence type="ECO:0000313" key="1">
    <source>
        <dbReference type="EMBL" id="KIM89603.1"/>
    </source>
</evidence>
<keyword evidence="2" id="KW-1185">Reference proteome</keyword>
<dbReference type="OrthoDB" id="3222453at2759"/>
<organism evidence="1 2">
    <name type="scientific">Piloderma croceum (strain F 1598)</name>
    <dbReference type="NCBI Taxonomy" id="765440"/>
    <lineage>
        <taxon>Eukaryota</taxon>
        <taxon>Fungi</taxon>
        <taxon>Dikarya</taxon>
        <taxon>Basidiomycota</taxon>
        <taxon>Agaricomycotina</taxon>
        <taxon>Agaricomycetes</taxon>
        <taxon>Agaricomycetidae</taxon>
        <taxon>Atheliales</taxon>
        <taxon>Atheliaceae</taxon>
        <taxon>Piloderma</taxon>
    </lineage>
</organism>
<dbReference type="STRING" id="765440.A0A0C3BSX0"/>
<dbReference type="Proteomes" id="UP000054166">
    <property type="component" value="Unassembled WGS sequence"/>
</dbReference>
<proteinExistence type="predicted"/>
<sequence>MPSDPHIIYANALSTKRESYGYPLWEPDPAGQDPVELTDVGYIFRGRFVKLFNGFSAPEGFERLDTGEVIQLNPLPMIPEEIASRGVRKVGGSANLSLGERGGGSISFDCAETDGAVLLLGADAQRKDALETLKYREYIVKNHDVWLQFARSVKGRDISLEDLILVTGCDMTSKWACATWSEKTKSATLTFSVNAGV</sequence>
<dbReference type="HOGENOM" id="CLU_021108_2_0_1"/>
<reference evidence="1 2" key="1">
    <citation type="submission" date="2014-04" db="EMBL/GenBank/DDBJ databases">
        <authorList>
            <consortium name="DOE Joint Genome Institute"/>
            <person name="Kuo A."/>
            <person name="Tarkka M."/>
            <person name="Buscot F."/>
            <person name="Kohler A."/>
            <person name="Nagy L.G."/>
            <person name="Floudas D."/>
            <person name="Copeland A."/>
            <person name="Barry K.W."/>
            <person name="Cichocki N."/>
            <person name="Veneault-Fourrey C."/>
            <person name="LaButti K."/>
            <person name="Lindquist E.A."/>
            <person name="Lipzen A."/>
            <person name="Lundell T."/>
            <person name="Morin E."/>
            <person name="Murat C."/>
            <person name="Sun H."/>
            <person name="Tunlid A."/>
            <person name="Henrissat B."/>
            <person name="Grigoriev I.V."/>
            <person name="Hibbett D.S."/>
            <person name="Martin F."/>
            <person name="Nordberg H.P."/>
            <person name="Cantor M.N."/>
            <person name="Hua S.X."/>
        </authorList>
    </citation>
    <scope>NUCLEOTIDE SEQUENCE [LARGE SCALE GENOMIC DNA]</scope>
    <source>
        <strain evidence="1 2">F 1598</strain>
    </source>
</reference>
<reference evidence="2" key="2">
    <citation type="submission" date="2015-01" db="EMBL/GenBank/DDBJ databases">
        <title>Evolutionary Origins and Diversification of the Mycorrhizal Mutualists.</title>
        <authorList>
            <consortium name="DOE Joint Genome Institute"/>
            <consortium name="Mycorrhizal Genomics Consortium"/>
            <person name="Kohler A."/>
            <person name="Kuo A."/>
            <person name="Nagy L.G."/>
            <person name="Floudas D."/>
            <person name="Copeland A."/>
            <person name="Barry K.W."/>
            <person name="Cichocki N."/>
            <person name="Veneault-Fourrey C."/>
            <person name="LaButti K."/>
            <person name="Lindquist E.A."/>
            <person name="Lipzen A."/>
            <person name="Lundell T."/>
            <person name="Morin E."/>
            <person name="Murat C."/>
            <person name="Riley R."/>
            <person name="Ohm R."/>
            <person name="Sun H."/>
            <person name="Tunlid A."/>
            <person name="Henrissat B."/>
            <person name="Grigoriev I.V."/>
            <person name="Hibbett D.S."/>
            <person name="Martin F."/>
        </authorList>
    </citation>
    <scope>NUCLEOTIDE SEQUENCE [LARGE SCALE GENOMIC DNA]</scope>
    <source>
        <strain evidence="2">F 1598</strain>
    </source>
</reference>
<gene>
    <name evidence="1" type="ORF">PILCRDRAFT_1941</name>
</gene>
<protein>
    <submittedName>
        <fullName evidence="1">Uncharacterized protein</fullName>
    </submittedName>
</protein>
<evidence type="ECO:0000313" key="2">
    <source>
        <dbReference type="Proteomes" id="UP000054166"/>
    </source>
</evidence>